<gene>
    <name evidence="2" type="ORF">GSPATT00017498001</name>
</gene>
<evidence type="ECO:0000256" key="1">
    <source>
        <dbReference type="SAM" id="MobiDB-lite"/>
    </source>
</evidence>
<dbReference type="EMBL" id="CT868463">
    <property type="protein sequence ID" value="CAK83154.1"/>
    <property type="molecule type" value="Genomic_DNA"/>
</dbReference>
<organism evidence="2 3">
    <name type="scientific">Paramecium tetraurelia</name>
    <dbReference type="NCBI Taxonomy" id="5888"/>
    <lineage>
        <taxon>Eukaryota</taxon>
        <taxon>Sar</taxon>
        <taxon>Alveolata</taxon>
        <taxon>Ciliophora</taxon>
        <taxon>Intramacronucleata</taxon>
        <taxon>Oligohymenophorea</taxon>
        <taxon>Peniculida</taxon>
        <taxon>Parameciidae</taxon>
        <taxon>Paramecium</taxon>
    </lineage>
</organism>
<dbReference type="HOGENOM" id="CLU_1589604_0_0_1"/>
<dbReference type="OMA" id="SKKANTC"/>
<dbReference type="GeneID" id="5036311"/>
<protein>
    <recommendedName>
        <fullName evidence="4">GATA-type domain-containing protein</fullName>
    </recommendedName>
</protein>
<dbReference type="RefSeq" id="XP_001450551.1">
    <property type="nucleotide sequence ID" value="XM_001450514.2"/>
</dbReference>
<sequence length="177" mass="20645">MNFFHPLLQTLQCKNRYSICLVMRFNLSADRQQTTLNLLNPPIKVEENDQHLPPIYQMTQQELLQRQMVDSATHGLQMSTLPKDLDPPKTINKKISKKANTCGHPDKEHYAKGMCNNCYHRLGRNKQPWLCSHKKLYACGLCQNCYINQYNKKRRVENQDQLESELNNQSGIPKTDN</sequence>
<dbReference type="KEGG" id="ptm:GSPATT00017498001"/>
<proteinExistence type="predicted"/>
<dbReference type="InParanoid" id="A0DJD7"/>
<feature type="compositionally biased region" description="Polar residues" evidence="1">
    <location>
        <begin position="159"/>
        <end position="177"/>
    </location>
</feature>
<evidence type="ECO:0008006" key="4">
    <source>
        <dbReference type="Google" id="ProtNLM"/>
    </source>
</evidence>
<reference evidence="2 3" key="1">
    <citation type="journal article" date="2006" name="Nature">
        <title>Global trends of whole-genome duplications revealed by the ciliate Paramecium tetraurelia.</title>
        <authorList>
            <consortium name="Genoscope"/>
            <person name="Aury J.-M."/>
            <person name="Jaillon O."/>
            <person name="Duret L."/>
            <person name="Noel B."/>
            <person name="Jubin C."/>
            <person name="Porcel B.M."/>
            <person name="Segurens B."/>
            <person name="Daubin V."/>
            <person name="Anthouard V."/>
            <person name="Aiach N."/>
            <person name="Arnaiz O."/>
            <person name="Billaut A."/>
            <person name="Beisson J."/>
            <person name="Blanc I."/>
            <person name="Bouhouche K."/>
            <person name="Camara F."/>
            <person name="Duharcourt S."/>
            <person name="Guigo R."/>
            <person name="Gogendeau D."/>
            <person name="Katinka M."/>
            <person name="Keller A.-M."/>
            <person name="Kissmehl R."/>
            <person name="Klotz C."/>
            <person name="Koll F."/>
            <person name="Le Moue A."/>
            <person name="Lepere C."/>
            <person name="Malinsky S."/>
            <person name="Nowacki M."/>
            <person name="Nowak J.K."/>
            <person name="Plattner H."/>
            <person name="Poulain J."/>
            <person name="Ruiz F."/>
            <person name="Serrano V."/>
            <person name="Zagulski M."/>
            <person name="Dessen P."/>
            <person name="Betermier M."/>
            <person name="Weissenbach J."/>
            <person name="Scarpelli C."/>
            <person name="Schachter V."/>
            <person name="Sperling L."/>
            <person name="Meyer E."/>
            <person name="Cohen J."/>
            <person name="Wincker P."/>
        </authorList>
    </citation>
    <scope>NUCLEOTIDE SEQUENCE [LARGE SCALE GENOMIC DNA]</scope>
    <source>
        <strain evidence="2 3">Stock d4-2</strain>
    </source>
</reference>
<dbReference type="AlphaFoldDB" id="A0DJD7"/>
<keyword evidence="3" id="KW-1185">Reference proteome</keyword>
<name>A0DJD7_PARTE</name>
<dbReference type="Proteomes" id="UP000000600">
    <property type="component" value="Unassembled WGS sequence"/>
</dbReference>
<evidence type="ECO:0000313" key="2">
    <source>
        <dbReference type="EMBL" id="CAK83154.1"/>
    </source>
</evidence>
<feature type="region of interest" description="Disordered" evidence="1">
    <location>
        <begin position="158"/>
        <end position="177"/>
    </location>
</feature>
<evidence type="ECO:0000313" key="3">
    <source>
        <dbReference type="Proteomes" id="UP000000600"/>
    </source>
</evidence>
<dbReference type="OrthoDB" id="313012at2759"/>
<accession>A0DJD7</accession>